<dbReference type="NCBIfam" id="TIGR01395">
    <property type="entry name" value="FlgC"/>
    <property type="match status" value="1"/>
</dbReference>
<dbReference type="InterPro" id="IPR010930">
    <property type="entry name" value="Flg_bb/hook_C_dom"/>
</dbReference>
<dbReference type="Proteomes" id="UP000244913">
    <property type="component" value="Unassembled WGS sequence"/>
</dbReference>
<dbReference type="InterPro" id="IPR019776">
    <property type="entry name" value="Flagellar_basal_body_rod_CS"/>
</dbReference>
<keyword evidence="9" id="KW-0282">Flagellum</keyword>
<name>A0A2T9JGM2_9CAUL</name>
<evidence type="ECO:0000259" key="8">
    <source>
        <dbReference type="Pfam" id="PF06429"/>
    </source>
</evidence>
<keyword evidence="9" id="KW-0969">Cilium</keyword>
<dbReference type="EMBL" id="QDKP01000034">
    <property type="protein sequence ID" value="PVM82850.1"/>
    <property type="molecule type" value="Genomic_DNA"/>
</dbReference>
<evidence type="ECO:0000256" key="1">
    <source>
        <dbReference type="ARBA" id="ARBA00004117"/>
    </source>
</evidence>
<feature type="domain" description="Flagellar basal-body/hook protein C-terminal" evidence="8">
    <location>
        <begin position="94"/>
        <end position="136"/>
    </location>
</feature>
<proteinExistence type="inferred from homology"/>
<keyword evidence="10" id="KW-1185">Reference proteome</keyword>
<dbReference type="PANTHER" id="PTHR30435">
    <property type="entry name" value="FLAGELLAR PROTEIN"/>
    <property type="match status" value="1"/>
</dbReference>
<gene>
    <name evidence="9" type="primary">flgC</name>
    <name evidence="9" type="ORF">DDF65_11000</name>
</gene>
<dbReference type="InterPro" id="IPR006299">
    <property type="entry name" value="FlgC"/>
</dbReference>
<evidence type="ECO:0000256" key="6">
    <source>
        <dbReference type="RuleBase" id="RU362062"/>
    </source>
</evidence>
<evidence type="ECO:0000256" key="4">
    <source>
        <dbReference type="ARBA" id="ARBA00023143"/>
    </source>
</evidence>
<dbReference type="Pfam" id="PF06429">
    <property type="entry name" value="Flg_bbr_C"/>
    <property type="match status" value="1"/>
</dbReference>
<sequence>MQSMEISRTGLDVEWRRLEVIAENLANANTARTATGEPYRAMRLVSGPRQGFADMLKTGEAAGGGVMVYGVEPINAAPRRVYEPANPQADTDGFVSYPGYDHAGEMTLLLKTSRAYEANLVALGAARQMYAKAMELGRR</sequence>
<evidence type="ECO:0000313" key="9">
    <source>
        <dbReference type="EMBL" id="PVM82850.1"/>
    </source>
</evidence>
<evidence type="ECO:0000256" key="3">
    <source>
        <dbReference type="ARBA" id="ARBA00017941"/>
    </source>
</evidence>
<protein>
    <recommendedName>
        <fullName evidence="3 6">Flagellar basal-body rod protein FlgC</fullName>
    </recommendedName>
</protein>
<dbReference type="RefSeq" id="WP_116567167.1">
    <property type="nucleotide sequence ID" value="NZ_QDKP01000034.1"/>
</dbReference>
<evidence type="ECO:0000256" key="5">
    <source>
        <dbReference type="ARBA" id="ARBA00025933"/>
    </source>
</evidence>
<dbReference type="GO" id="GO:0071978">
    <property type="term" value="P:bacterial-type flagellum-dependent swarming motility"/>
    <property type="evidence" value="ECO:0007669"/>
    <property type="project" value="TreeGrafter"/>
</dbReference>
<dbReference type="InterPro" id="IPR001444">
    <property type="entry name" value="Flag_bb_rod_N"/>
</dbReference>
<feature type="domain" description="Flagellar basal body rod protein N-terminal" evidence="7">
    <location>
        <begin position="5"/>
        <end position="31"/>
    </location>
</feature>
<dbReference type="PROSITE" id="PS00588">
    <property type="entry name" value="FLAGELLA_BB_ROD"/>
    <property type="match status" value="1"/>
</dbReference>
<dbReference type="GO" id="GO:0030694">
    <property type="term" value="C:bacterial-type flagellum basal body, rod"/>
    <property type="evidence" value="ECO:0007669"/>
    <property type="project" value="UniProtKB-UniRule"/>
</dbReference>
<comment type="caution">
    <text evidence="9">The sequence shown here is derived from an EMBL/GenBank/DDBJ whole genome shotgun (WGS) entry which is preliminary data.</text>
</comment>
<evidence type="ECO:0000256" key="2">
    <source>
        <dbReference type="ARBA" id="ARBA00009677"/>
    </source>
</evidence>
<evidence type="ECO:0000313" key="10">
    <source>
        <dbReference type="Proteomes" id="UP000244913"/>
    </source>
</evidence>
<dbReference type="PANTHER" id="PTHR30435:SF19">
    <property type="entry name" value="FLAGELLAR BASAL-BODY ROD PROTEIN FLGG"/>
    <property type="match status" value="1"/>
</dbReference>
<keyword evidence="4 6" id="KW-0975">Bacterial flagellum</keyword>
<dbReference type="Pfam" id="PF00460">
    <property type="entry name" value="Flg_bb_rod"/>
    <property type="match status" value="1"/>
</dbReference>
<dbReference type="AlphaFoldDB" id="A0A2T9JGM2"/>
<comment type="subcellular location">
    <subcellularLocation>
        <location evidence="1 6">Bacterial flagellum basal body</location>
    </subcellularLocation>
</comment>
<accession>A0A2T9JGM2</accession>
<comment type="similarity">
    <text evidence="2">Belongs to the flagella basal body rod proteins family.</text>
</comment>
<comment type="subunit">
    <text evidence="5 6">The basal body constitutes a major portion of the flagellar organelle and consists of four rings (L,P,S, and M) mounted on a central rod. The rod consists of about 26 subunits of FlgG in the distal portion, and FlgB, FlgC and FlgF are thought to build up the proximal portion of the rod with about 6 subunits each.</text>
</comment>
<evidence type="ECO:0000259" key="7">
    <source>
        <dbReference type="Pfam" id="PF00460"/>
    </source>
</evidence>
<reference evidence="9 10" key="1">
    <citation type="submission" date="2018-04" db="EMBL/GenBank/DDBJ databases">
        <title>The genome sequence of Caulobacter sp. 736.</title>
        <authorList>
            <person name="Gao J."/>
            <person name="Sun J."/>
        </authorList>
    </citation>
    <scope>NUCLEOTIDE SEQUENCE [LARGE SCALE GENOMIC DNA]</scope>
    <source>
        <strain evidence="9 10">736</strain>
    </source>
</reference>
<organism evidence="9 10">
    <name type="scientific">Caulobacter radicis</name>
    <dbReference type="NCBI Taxonomy" id="2172650"/>
    <lineage>
        <taxon>Bacteria</taxon>
        <taxon>Pseudomonadati</taxon>
        <taxon>Pseudomonadota</taxon>
        <taxon>Alphaproteobacteria</taxon>
        <taxon>Caulobacterales</taxon>
        <taxon>Caulobacteraceae</taxon>
        <taxon>Caulobacter</taxon>
    </lineage>
</organism>
<keyword evidence="9" id="KW-0966">Cell projection</keyword>